<dbReference type="PANTHER" id="PTHR10656:SF7">
    <property type="entry name" value="PROTEIN MAB-21-LIKE 4"/>
    <property type="match status" value="1"/>
</dbReference>
<dbReference type="AlphaFoldDB" id="A0A8C3HLW7"/>
<dbReference type="OMA" id="VHCKHHS"/>
<name>A0A8C3HLW7_CHRPI</name>
<keyword evidence="3" id="KW-1185">Reference proteome</keyword>
<dbReference type="InterPro" id="IPR046906">
    <property type="entry name" value="Mab-21_HhH/H2TH-like"/>
</dbReference>
<evidence type="ECO:0000313" key="3">
    <source>
        <dbReference type="Proteomes" id="UP000694380"/>
    </source>
</evidence>
<organism evidence="2 3">
    <name type="scientific">Chrysemys picta bellii</name>
    <name type="common">Western painted turtle</name>
    <name type="synonym">Emys bellii</name>
    <dbReference type="NCBI Taxonomy" id="8478"/>
    <lineage>
        <taxon>Eukaryota</taxon>
        <taxon>Metazoa</taxon>
        <taxon>Chordata</taxon>
        <taxon>Craniata</taxon>
        <taxon>Vertebrata</taxon>
        <taxon>Euteleostomi</taxon>
        <taxon>Archelosauria</taxon>
        <taxon>Testudinata</taxon>
        <taxon>Testudines</taxon>
        <taxon>Cryptodira</taxon>
        <taxon>Durocryptodira</taxon>
        <taxon>Testudinoidea</taxon>
        <taxon>Emydidae</taxon>
        <taxon>Chrysemys</taxon>
    </lineage>
</organism>
<dbReference type="InterPro" id="IPR024810">
    <property type="entry name" value="MAB21L/cGLR"/>
</dbReference>
<dbReference type="SMART" id="SM01265">
    <property type="entry name" value="Mab-21"/>
    <property type="match status" value="1"/>
</dbReference>
<protein>
    <submittedName>
        <fullName evidence="2">Mab-21 like 4</fullName>
    </submittedName>
</protein>
<dbReference type="Gene3D" id="1.10.1410.40">
    <property type="match status" value="1"/>
</dbReference>
<evidence type="ECO:0000313" key="2">
    <source>
        <dbReference type="Ensembl" id="ENSCPBP00000020062.1"/>
    </source>
</evidence>
<sequence>MPGAPAPTGGGLCPGFVAMAEKVSHWRSYLRVILSCEGQRMEHFQRAENILLTVLEKVTAMDPRFIADYSRNLEAFKFALCTSEDAVTVGVPLDSYQWAHQMSGCYHLVVPKEGTGWQNWTREDVFSVVDSAECRGHIVPGKVLRVLKELIVAAIVHCRHQFLIKPGDLSAESLKEEGLQLSLLVSSGWKIIRFNIIPVVQRKQEGGFSEGSLQKVTQWADFIPSSYNHWKSSTNRPVMKLLHIVGTLKGHHVDSLHLLDQVNSEDWKEEGRKGGLTFNHLKMVWATELFPSPEDWEDLEGSVYQLLVILLCCLATKNLPHFLYPEENLFQSDLDPTALYHRVEGFASSPEHFLKCHFTQAGQNNHQWLDNGIKTWLQLPAQDGAYWDTAYFDVLLSKVIQNHTQGSHQSARTVGGLDSQLSVV</sequence>
<accession>A0A8C3HLW7</accession>
<gene>
    <name evidence="2" type="primary">MAB21L4</name>
</gene>
<dbReference type="Pfam" id="PF20266">
    <property type="entry name" value="Mab-21_C"/>
    <property type="match status" value="1"/>
</dbReference>
<dbReference type="PANTHER" id="PTHR10656">
    <property type="entry name" value="CELL FATE DETERMINING PROTEIN MAB21-RELATED"/>
    <property type="match status" value="1"/>
</dbReference>
<proteinExistence type="predicted"/>
<dbReference type="Proteomes" id="UP000694380">
    <property type="component" value="Unplaced"/>
</dbReference>
<dbReference type="Ensembl" id="ENSCPBT00000023617.1">
    <property type="protein sequence ID" value="ENSCPBP00000020062.1"/>
    <property type="gene ID" value="ENSCPBG00000014443.1"/>
</dbReference>
<reference evidence="2" key="1">
    <citation type="submission" date="2025-08" db="UniProtKB">
        <authorList>
            <consortium name="Ensembl"/>
        </authorList>
    </citation>
    <scope>IDENTIFICATION</scope>
</reference>
<dbReference type="GeneTree" id="ENSGT01050000244827"/>
<reference evidence="2" key="2">
    <citation type="submission" date="2025-09" db="UniProtKB">
        <authorList>
            <consortium name="Ensembl"/>
        </authorList>
    </citation>
    <scope>IDENTIFICATION</scope>
</reference>
<feature type="domain" description="Mab-21-like HhH/H2TH-like" evidence="1">
    <location>
        <begin position="275"/>
        <end position="335"/>
    </location>
</feature>
<evidence type="ECO:0000259" key="1">
    <source>
        <dbReference type="Pfam" id="PF20266"/>
    </source>
</evidence>